<dbReference type="EMBL" id="CM042882">
    <property type="protein sequence ID" value="KAI4381253.1"/>
    <property type="molecule type" value="Genomic_DNA"/>
</dbReference>
<reference evidence="2" key="1">
    <citation type="journal article" date="2023" name="Front. Plant Sci.">
        <title>Chromosomal-level genome assembly of Melastoma candidum provides insights into trichome evolution.</title>
        <authorList>
            <person name="Zhong Y."/>
            <person name="Wu W."/>
            <person name="Sun C."/>
            <person name="Zou P."/>
            <person name="Liu Y."/>
            <person name="Dai S."/>
            <person name="Zhou R."/>
        </authorList>
    </citation>
    <scope>NUCLEOTIDE SEQUENCE [LARGE SCALE GENOMIC DNA]</scope>
</reference>
<dbReference type="Proteomes" id="UP001057402">
    <property type="component" value="Chromosome 3"/>
</dbReference>
<keyword evidence="2" id="KW-1185">Reference proteome</keyword>
<comment type="caution">
    <text evidence="1">The sequence shown here is derived from an EMBL/GenBank/DDBJ whole genome shotgun (WGS) entry which is preliminary data.</text>
</comment>
<accession>A0ACB9RQH4</accession>
<proteinExistence type="predicted"/>
<organism evidence="1 2">
    <name type="scientific">Melastoma candidum</name>
    <dbReference type="NCBI Taxonomy" id="119954"/>
    <lineage>
        <taxon>Eukaryota</taxon>
        <taxon>Viridiplantae</taxon>
        <taxon>Streptophyta</taxon>
        <taxon>Embryophyta</taxon>
        <taxon>Tracheophyta</taxon>
        <taxon>Spermatophyta</taxon>
        <taxon>Magnoliopsida</taxon>
        <taxon>eudicotyledons</taxon>
        <taxon>Gunneridae</taxon>
        <taxon>Pentapetalae</taxon>
        <taxon>rosids</taxon>
        <taxon>malvids</taxon>
        <taxon>Myrtales</taxon>
        <taxon>Melastomataceae</taxon>
        <taxon>Melastomatoideae</taxon>
        <taxon>Melastomateae</taxon>
        <taxon>Melastoma</taxon>
    </lineage>
</organism>
<sequence>MRADADFFHLWSDSHPFEKAEDAKPLTIRDRWVGKANVVEIRSFWHIFRSFDRMWSFFILSLQVMIIVAWNGNGDLLAFFTPDVFKKVLSVFITAAIYKLGQAVLDVILSFKAQWTMSKFVKLRYILKVVATAAWVIILPVTYAYMWENPPGFAQTIKSWLGNGSNAPSLFIIAVLIYLPPNMLAALLFVFPWIRRFLERSNNKILMLMMWWSQPRLYVGRGMHESMFSLFKYTLFWVLLLITKLVFSYFIEIKPLVGPTKTTSWSNTSWSNVWLCAYQERPDLWLIVARDLRHVACNEDYLCRAAEIQCRVPTRFLLNKGVDSLDFCHNFGGVLIALPHMSMKDVILCILAFMPTGWGMLLIAQACKLAVVRFGLWGSILTLAGVTRSSWGCFSSPSSHGSRSYRNFRHYEFATASDSLVLLQRDDVILPLTRTHTPFHLFESTSSFLGLMQIYARISISRLMGSLLAAHKLLTRLVPLSTCSVAHARKVFDEVPIGCRDVYSYNMAIKACSSQEMSCLESFKLFRMLTRDLAVRPNRYSYVFVLKACGNGLGVREGEQVRCRIVKEGFEGNVFVMNATIGMYASLGKVKDARKVFDCAGIRDLYTWNITLNGYVMKGRMIQAKELFDVMEERDVVSWTSVISGYLQLGHFREALDLFNKMLQKSTKILKEGSVLGKSSESLAMSVVTFF</sequence>
<evidence type="ECO:0000313" key="2">
    <source>
        <dbReference type="Proteomes" id="UP001057402"/>
    </source>
</evidence>
<evidence type="ECO:0000313" key="1">
    <source>
        <dbReference type="EMBL" id="KAI4381253.1"/>
    </source>
</evidence>
<protein>
    <submittedName>
        <fullName evidence="1">Uncharacterized protein</fullName>
    </submittedName>
</protein>
<gene>
    <name evidence="1" type="ORF">MLD38_007345</name>
</gene>
<name>A0ACB9RQH4_9MYRT</name>